<evidence type="ECO:0000313" key="2">
    <source>
        <dbReference type="EMBL" id="HGZ78996.1"/>
    </source>
</evidence>
<dbReference type="GO" id="GO:0022857">
    <property type="term" value="F:transmembrane transporter activity"/>
    <property type="evidence" value="ECO:0007669"/>
    <property type="project" value="InterPro"/>
</dbReference>
<dbReference type="Pfam" id="PF07690">
    <property type="entry name" value="MFS_1"/>
    <property type="match status" value="1"/>
</dbReference>
<keyword evidence="1" id="KW-1133">Transmembrane helix</keyword>
<dbReference type="InterPro" id="IPR036259">
    <property type="entry name" value="MFS_trans_sf"/>
</dbReference>
<feature type="transmembrane region" description="Helical" evidence="1">
    <location>
        <begin position="73"/>
        <end position="91"/>
    </location>
</feature>
<dbReference type="SUPFAM" id="SSF103473">
    <property type="entry name" value="MFS general substrate transporter"/>
    <property type="match status" value="1"/>
</dbReference>
<organism evidence="2">
    <name type="scientific">Pseudothermotoga hypogea</name>
    <dbReference type="NCBI Taxonomy" id="57487"/>
    <lineage>
        <taxon>Bacteria</taxon>
        <taxon>Thermotogati</taxon>
        <taxon>Thermotogota</taxon>
        <taxon>Thermotogae</taxon>
        <taxon>Thermotogales</taxon>
        <taxon>Thermotogaceae</taxon>
        <taxon>Pseudothermotoga</taxon>
    </lineage>
</organism>
<gene>
    <name evidence="2" type="ORF">ENW55_03325</name>
</gene>
<dbReference type="Gene3D" id="1.20.1250.20">
    <property type="entry name" value="MFS general substrate transporter like domains"/>
    <property type="match status" value="1"/>
</dbReference>
<sequence length="390" mass="44763">MWKDLPKGVKLYLLFYSVSGFSFSALIAAPTLGKVLNISIQELGWLFSFSYIFQAILTYVLGRKFESISVNYGYALARMFFALGSILFVLARNVYGFVAAQLLLGVTDVLYPCQVMYERALFQPQKREQIYSLQFLITEFTKAIVYFFLVFILSKYMKDLRFLSTIFFLTFLTNIFYAFAFLKILPRVQSGSSLHEHHVLATSVNGPFISIMLHQYLAYMAFSFSSFLIISYYLMDRFNLDSSSPFLFEMIFSASVVTSYLWKRKTRNNTVTNLVIGSVLIIVTFALWFVPNVYVFFASHTLMGLGFILWFPAKETVKISLSPKELGRWEGFFQGLNILSRTFVPVVSTQIAGRLGHRWVFLTSAFIFSASLLSSIPAIRWFHRIGKIKA</sequence>
<feature type="transmembrane region" description="Helical" evidence="1">
    <location>
        <begin position="359"/>
        <end position="382"/>
    </location>
</feature>
<name>A0A832I5R1_9THEM</name>
<accession>A0A832I5R1</accession>
<feature type="transmembrane region" description="Helical" evidence="1">
    <location>
        <begin position="246"/>
        <end position="263"/>
    </location>
</feature>
<comment type="caution">
    <text evidence="2">The sequence shown here is derived from an EMBL/GenBank/DDBJ whole genome shotgun (WGS) entry which is preliminary data.</text>
</comment>
<dbReference type="EMBL" id="DTKQ01000025">
    <property type="protein sequence ID" value="HGZ78996.1"/>
    <property type="molecule type" value="Genomic_DNA"/>
</dbReference>
<keyword evidence="1" id="KW-0812">Transmembrane</keyword>
<feature type="transmembrane region" description="Helical" evidence="1">
    <location>
        <begin position="129"/>
        <end position="154"/>
    </location>
</feature>
<dbReference type="AlphaFoldDB" id="A0A832I5R1"/>
<dbReference type="InterPro" id="IPR011701">
    <property type="entry name" value="MFS"/>
</dbReference>
<feature type="transmembrane region" description="Helical" evidence="1">
    <location>
        <begin position="43"/>
        <end position="61"/>
    </location>
</feature>
<proteinExistence type="predicted"/>
<feature type="transmembrane region" description="Helical" evidence="1">
    <location>
        <begin position="270"/>
        <end position="288"/>
    </location>
</feature>
<protein>
    <submittedName>
        <fullName evidence="2">MFS transporter</fullName>
    </submittedName>
</protein>
<feature type="transmembrane region" description="Helical" evidence="1">
    <location>
        <begin position="12"/>
        <end position="31"/>
    </location>
</feature>
<reference evidence="2" key="1">
    <citation type="journal article" date="2020" name="mSystems">
        <title>Genome- and Community-Level Interaction Insights into Carbon Utilization and Element Cycling Functions of Hydrothermarchaeota in Hydrothermal Sediment.</title>
        <authorList>
            <person name="Zhou Z."/>
            <person name="Liu Y."/>
            <person name="Xu W."/>
            <person name="Pan J."/>
            <person name="Luo Z.H."/>
            <person name="Li M."/>
        </authorList>
    </citation>
    <scope>NUCLEOTIDE SEQUENCE [LARGE SCALE GENOMIC DNA]</scope>
    <source>
        <strain evidence="2">SpSt-86</strain>
    </source>
</reference>
<feature type="transmembrane region" description="Helical" evidence="1">
    <location>
        <begin position="97"/>
        <end position="117"/>
    </location>
</feature>
<feature type="transmembrane region" description="Helical" evidence="1">
    <location>
        <begin position="160"/>
        <end position="182"/>
    </location>
</feature>
<keyword evidence="1" id="KW-0472">Membrane</keyword>
<feature type="transmembrane region" description="Helical" evidence="1">
    <location>
        <begin position="216"/>
        <end position="234"/>
    </location>
</feature>
<evidence type="ECO:0000256" key="1">
    <source>
        <dbReference type="SAM" id="Phobius"/>
    </source>
</evidence>